<evidence type="ECO:0000256" key="4">
    <source>
        <dbReference type="SAM" id="SignalP"/>
    </source>
</evidence>
<dbReference type="SUPFAM" id="SSF53850">
    <property type="entry name" value="Periplasmic binding protein-like II"/>
    <property type="match status" value="1"/>
</dbReference>
<reference evidence="6 7" key="1">
    <citation type="submission" date="2020-02" db="EMBL/GenBank/DDBJ databases">
        <authorList>
            <person name="Li X.-J."/>
            <person name="Han X.-M."/>
        </authorList>
    </citation>
    <scope>NUCLEOTIDE SEQUENCE [LARGE SCALE GENOMIC DNA]</scope>
    <source>
        <strain evidence="6 7">CCTCC AB 2017055</strain>
    </source>
</reference>
<gene>
    <name evidence="6" type="ORF">G1H10_13925</name>
</gene>
<dbReference type="Pfam" id="PF09084">
    <property type="entry name" value="NMT1"/>
    <property type="match status" value="1"/>
</dbReference>
<evidence type="ECO:0000256" key="1">
    <source>
        <dbReference type="ARBA" id="ARBA00004418"/>
    </source>
</evidence>
<comment type="caution">
    <text evidence="6">The sequence shown here is derived from an EMBL/GenBank/DDBJ whole genome shotgun (WGS) entry which is preliminary data.</text>
</comment>
<comment type="subcellular location">
    <subcellularLocation>
        <location evidence="1">Periplasm</location>
    </subcellularLocation>
</comment>
<feature type="chain" id="PRO_5038752708" evidence="4">
    <location>
        <begin position="21"/>
        <end position="328"/>
    </location>
</feature>
<dbReference type="Gene3D" id="3.40.190.10">
    <property type="entry name" value="Periplasmic binding protein-like II"/>
    <property type="match status" value="2"/>
</dbReference>
<name>A0A6L9S9R6_9ACTN</name>
<dbReference type="GO" id="GO:0042597">
    <property type="term" value="C:periplasmic space"/>
    <property type="evidence" value="ECO:0007669"/>
    <property type="project" value="UniProtKB-SubCell"/>
</dbReference>
<dbReference type="PANTHER" id="PTHR30024">
    <property type="entry name" value="ALIPHATIC SULFONATES-BINDING PROTEIN-RELATED"/>
    <property type="match status" value="1"/>
</dbReference>
<evidence type="ECO:0000313" key="7">
    <source>
        <dbReference type="Proteomes" id="UP000475214"/>
    </source>
</evidence>
<protein>
    <submittedName>
        <fullName evidence="6">ABC transporter substrate-binding protein</fullName>
    </submittedName>
</protein>
<dbReference type="RefSeq" id="WP_163738529.1">
    <property type="nucleotide sequence ID" value="NZ_JAAGOA010000008.1"/>
</dbReference>
<organism evidence="6 7">
    <name type="scientific">Phytoactinopolyspora halotolerans</name>
    <dbReference type="NCBI Taxonomy" id="1981512"/>
    <lineage>
        <taxon>Bacteria</taxon>
        <taxon>Bacillati</taxon>
        <taxon>Actinomycetota</taxon>
        <taxon>Actinomycetes</taxon>
        <taxon>Jiangellales</taxon>
        <taxon>Jiangellaceae</taxon>
        <taxon>Phytoactinopolyspora</taxon>
    </lineage>
</organism>
<evidence type="ECO:0000256" key="2">
    <source>
        <dbReference type="ARBA" id="ARBA00010742"/>
    </source>
</evidence>
<feature type="domain" description="SsuA/THI5-like" evidence="5">
    <location>
        <begin position="55"/>
        <end position="272"/>
    </location>
</feature>
<evidence type="ECO:0000256" key="3">
    <source>
        <dbReference type="ARBA" id="ARBA00022729"/>
    </source>
</evidence>
<comment type="similarity">
    <text evidence="2">Belongs to the bacterial solute-binding protein SsuA/TauA family.</text>
</comment>
<dbReference type="PROSITE" id="PS51257">
    <property type="entry name" value="PROKAR_LIPOPROTEIN"/>
    <property type="match status" value="1"/>
</dbReference>
<keyword evidence="7" id="KW-1185">Reference proteome</keyword>
<evidence type="ECO:0000313" key="6">
    <source>
        <dbReference type="EMBL" id="NEE01268.1"/>
    </source>
</evidence>
<keyword evidence="3 4" id="KW-0732">Signal</keyword>
<accession>A0A6L9S9R6</accession>
<feature type="signal peptide" evidence="4">
    <location>
        <begin position="1"/>
        <end position="20"/>
    </location>
</feature>
<proteinExistence type="inferred from homology"/>
<dbReference type="Proteomes" id="UP000475214">
    <property type="component" value="Unassembled WGS sequence"/>
</dbReference>
<dbReference type="InterPro" id="IPR015168">
    <property type="entry name" value="SsuA/THI5"/>
</dbReference>
<evidence type="ECO:0000259" key="5">
    <source>
        <dbReference type="Pfam" id="PF09084"/>
    </source>
</evidence>
<sequence length="328" mass="34036">MQRTLTAAAVAASLMLAACGGDDDSADAPTDSDGAGNAESGELTPVNVGVIPIVDVAPIYLGIEQGFFAEHGLDVTPVSAQGGAAIVPGVTSGEFQFGFSNVTSLLIAAAQGLELQMVAPGNSSTGEPGEDFAAIVTQPDSGISSAADLEGRTVAANTLNNIVDSTTREVVRLDGGDPSAVEFVEIAFPDMPAALANGQVDAAFVLEPFLSMTLQDGAVPVASPYAETDPDLMIAAYFTSAQYAAEEPETVDAFVSAMQESLAYAEENPEEAREMLGTYTEIDAELREMLVLPRFEPEINQDTVQLLADLAEGDGLLDQPVDVSELIR</sequence>
<dbReference type="PANTHER" id="PTHR30024:SF47">
    <property type="entry name" value="TAURINE-BINDING PERIPLASMIC PROTEIN"/>
    <property type="match status" value="1"/>
</dbReference>
<dbReference type="AlphaFoldDB" id="A0A6L9S9R6"/>
<dbReference type="EMBL" id="JAAGOA010000008">
    <property type="protein sequence ID" value="NEE01268.1"/>
    <property type="molecule type" value="Genomic_DNA"/>
</dbReference>